<sequence>MVPPVDEVLAQLGGSATTAQLRRLAKRAALERAVADGTVIRVARGVYALPALGPERLAALAYDGVVSHLSAAQLLRLPLRVLPETPHVIVPAKRHPRAGRAAVLHWAQVTADERRARLTSALRTVLDCARILPFGEALAVADAALRSGRVGWEELNRAAHRVSGPGRANVLQVAAAATPLAESFLESMVRSLLISDGIAGFEPQVDIYGDGGFIGRVDLAHSAARVIVEAEGYEFHGSAADFAADCRRYDDLVAAGWTVLRFTYQQVLGDPRWVVATVQAALTLRTGGTAGGEGAVSGVAPGEWAA</sequence>
<dbReference type="GO" id="GO:0004519">
    <property type="term" value="F:endonuclease activity"/>
    <property type="evidence" value="ECO:0007669"/>
    <property type="project" value="UniProtKB-KW"/>
</dbReference>
<dbReference type="AlphaFoldDB" id="A0A841SGR4"/>
<dbReference type="RefSeq" id="WP_337796611.1">
    <property type="nucleotide sequence ID" value="NZ_BAAAGT010000013.1"/>
</dbReference>
<dbReference type="InterPro" id="IPR011335">
    <property type="entry name" value="Restrct_endonuc-II-like"/>
</dbReference>
<evidence type="ECO:0000259" key="2">
    <source>
        <dbReference type="Pfam" id="PF13338"/>
    </source>
</evidence>
<keyword evidence="3" id="KW-0540">Nuclease</keyword>
<dbReference type="InterPro" id="IPR007569">
    <property type="entry name" value="DUF559"/>
</dbReference>
<keyword evidence="3" id="KW-0255">Endonuclease</keyword>
<reference evidence="3 4" key="1">
    <citation type="submission" date="2020-08" db="EMBL/GenBank/DDBJ databases">
        <title>Sequencing the genomes of 1000 actinobacteria strains.</title>
        <authorList>
            <person name="Klenk H.-P."/>
        </authorList>
    </citation>
    <scope>NUCLEOTIDE SEQUENCE [LARGE SCALE GENOMIC DNA]</scope>
    <source>
        <strain evidence="3 4">DSM 15626</strain>
    </source>
</reference>
<feature type="domain" description="DUF559" evidence="1">
    <location>
        <begin position="217"/>
        <end position="282"/>
    </location>
</feature>
<evidence type="ECO:0000259" key="1">
    <source>
        <dbReference type="Pfam" id="PF04480"/>
    </source>
</evidence>
<dbReference type="Gene3D" id="3.40.960.10">
    <property type="entry name" value="VSR Endonuclease"/>
    <property type="match status" value="1"/>
</dbReference>
<protein>
    <submittedName>
        <fullName evidence="3">Very-short-patch-repair endonuclease</fullName>
    </submittedName>
</protein>
<gene>
    <name evidence="3" type="ORF">HNR71_004641</name>
</gene>
<accession>A0A841SGR4</accession>
<dbReference type="Proteomes" id="UP000553957">
    <property type="component" value="Unassembled WGS sequence"/>
</dbReference>
<evidence type="ECO:0000313" key="3">
    <source>
        <dbReference type="EMBL" id="MBB6569004.1"/>
    </source>
</evidence>
<evidence type="ECO:0000313" key="4">
    <source>
        <dbReference type="Proteomes" id="UP000553957"/>
    </source>
</evidence>
<proteinExistence type="predicted"/>
<dbReference type="SUPFAM" id="SSF52980">
    <property type="entry name" value="Restriction endonuclease-like"/>
    <property type="match status" value="1"/>
</dbReference>
<organism evidence="3 4">
    <name type="scientific">Kribbella sandramycini</name>
    <dbReference type="NCBI Taxonomy" id="60450"/>
    <lineage>
        <taxon>Bacteria</taxon>
        <taxon>Bacillati</taxon>
        <taxon>Actinomycetota</taxon>
        <taxon>Actinomycetes</taxon>
        <taxon>Propionibacteriales</taxon>
        <taxon>Kribbellaceae</taxon>
        <taxon>Kribbella</taxon>
    </lineage>
</organism>
<feature type="domain" description="AbiEi antitoxin N-terminal" evidence="2">
    <location>
        <begin position="5"/>
        <end position="50"/>
    </location>
</feature>
<dbReference type="EMBL" id="JACHKF010000001">
    <property type="protein sequence ID" value="MBB6569004.1"/>
    <property type="molecule type" value="Genomic_DNA"/>
</dbReference>
<keyword evidence="3" id="KW-0378">Hydrolase</keyword>
<dbReference type="InterPro" id="IPR025159">
    <property type="entry name" value="AbiEi_N"/>
</dbReference>
<dbReference type="Pfam" id="PF13338">
    <property type="entry name" value="AbiEi_4"/>
    <property type="match status" value="1"/>
</dbReference>
<dbReference type="Pfam" id="PF04480">
    <property type="entry name" value="DUF559"/>
    <property type="match status" value="1"/>
</dbReference>
<comment type="caution">
    <text evidence="3">The sequence shown here is derived from an EMBL/GenBank/DDBJ whole genome shotgun (WGS) entry which is preliminary data.</text>
</comment>
<name>A0A841SGR4_9ACTN</name>